<name>U5E6R1_NOCAS</name>
<evidence type="ECO:0000313" key="1">
    <source>
        <dbReference type="EMBL" id="GAD82910.1"/>
    </source>
</evidence>
<gene>
    <name evidence="1" type="ORF">NCAST_13_01850</name>
</gene>
<evidence type="ECO:0000313" key="2">
    <source>
        <dbReference type="Proteomes" id="UP000017048"/>
    </source>
</evidence>
<reference evidence="1 2" key="1">
    <citation type="journal article" date="2014" name="BMC Genomics">
        <title>Genome based analysis of type-I polyketide synthase and nonribosomal peptide synthetase gene clusters in seven strains of five representative Nocardia species.</title>
        <authorList>
            <person name="Komaki H."/>
            <person name="Ichikawa N."/>
            <person name="Hosoyama A."/>
            <person name="Takahashi-Nakaguchi A."/>
            <person name="Matsuzawa T."/>
            <person name="Suzuki K."/>
            <person name="Fujita N."/>
            <person name="Gonoi T."/>
        </authorList>
    </citation>
    <scope>NUCLEOTIDE SEQUENCE [LARGE SCALE GENOMIC DNA]</scope>
    <source>
        <strain evidence="1 2">NBRC 15531</strain>
    </source>
</reference>
<accession>U5E6R1</accession>
<dbReference type="STRING" id="1824.SAMN05444423_103530"/>
<dbReference type="Proteomes" id="UP000017048">
    <property type="component" value="Unassembled WGS sequence"/>
</dbReference>
<sequence length="241" mass="26249">MYIDAYNLYYGMRGICGRGTSGWRWLDIRALAESLCGWQGATVDRVVYCTARVDATDNPDAHRDQGVYLNALQASGAIDVLELGRYVAWPKSAPLARPNKAGRADVVTATGKHHWSPDLPIRTSTNGAGDCVLMATVRMREEKGSDVNVATHLLTDVFGGRIDGAIVISNDSDLALPLRIARQHVPVGTVNPGSRQLAGALRGTATEGAGRHWWARLSAQHYYSSQLADPVDSHWRKPTGW</sequence>
<evidence type="ECO:0008006" key="3">
    <source>
        <dbReference type="Google" id="ProtNLM"/>
    </source>
</evidence>
<proteinExistence type="predicted"/>
<dbReference type="Gene3D" id="3.40.50.1010">
    <property type="entry name" value="5'-nuclease"/>
    <property type="match status" value="1"/>
</dbReference>
<dbReference type="AlphaFoldDB" id="U5E6R1"/>
<dbReference type="EMBL" id="BAFO02000013">
    <property type="protein sequence ID" value="GAD82910.1"/>
    <property type="molecule type" value="Genomic_DNA"/>
</dbReference>
<comment type="caution">
    <text evidence="1">The sequence shown here is derived from an EMBL/GenBank/DDBJ whole genome shotgun (WGS) entry which is preliminary data.</text>
</comment>
<dbReference type="eggNOG" id="COG1432">
    <property type="taxonomic scope" value="Bacteria"/>
</dbReference>
<dbReference type="GeneID" id="91515009"/>
<keyword evidence="2" id="KW-1185">Reference proteome</keyword>
<organism evidence="1 2">
    <name type="scientific">Nocardia asteroides NBRC 15531</name>
    <dbReference type="NCBI Taxonomy" id="1110697"/>
    <lineage>
        <taxon>Bacteria</taxon>
        <taxon>Bacillati</taxon>
        <taxon>Actinomycetota</taxon>
        <taxon>Actinomycetes</taxon>
        <taxon>Mycobacteriales</taxon>
        <taxon>Nocardiaceae</taxon>
        <taxon>Nocardia</taxon>
    </lineage>
</organism>
<protein>
    <recommendedName>
        <fullName evidence="3">NYN domain-containing protein</fullName>
    </recommendedName>
</protein>
<dbReference type="RefSeq" id="WP_019044904.1">
    <property type="nucleotide sequence ID" value="NZ_BAFO02000013.1"/>
</dbReference>